<protein>
    <submittedName>
        <fullName evidence="1">Uncharacterized protein</fullName>
    </submittedName>
</protein>
<keyword evidence="2" id="KW-1185">Reference proteome</keyword>
<organism evidence="1 2">
    <name type="scientific">Polarella glacialis</name>
    <name type="common">Dinoflagellate</name>
    <dbReference type="NCBI Taxonomy" id="89957"/>
    <lineage>
        <taxon>Eukaryota</taxon>
        <taxon>Sar</taxon>
        <taxon>Alveolata</taxon>
        <taxon>Dinophyceae</taxon>
        <taxon>Suessiales</taxon>
        <taxon>Suessiaceae</taxon>
        <taxon>Polarella</taxon>
    </lineage>
</organism>
<sequence>TVSTFQNPQGFGVRAGAAIPGYVGFIPGKVAGNCFGKRFAVDNLHGTETRQLNGAEQSTNWIVASETNRRRLAEGSYSLNENFQFPRSHPVRDASAKRGDWKLWEPRATHEWLRY</sequence>
<comment type="caution">
    <text evidence="1">The sequence shown here is derived from an EMBL/GenBank/DDBJ whole genome shotgun (WGS) entry which is preliminary data.</text>
</comment>
<dbReference type="AlphaFoldDB" id="A0A813F4Y8"/>
<dbReference type="Proteomes" id="UP000654075">
    <property type="component" value="Unassembled WGS sequence"/>
</dbReference>
<evidence type="ECO:0000313" key="1">
    <source>
        <dbReference type="EMBL" id="CAE8606524.1"/>
    </source>
</evidence>
<gene>
    <name evidence="1" type="ORF">PGLA1383_LOCUS24506</name>
</gene>
<reference evidence="1" key="1">
    <citation type="submission" date="2021-02" db="EMBL/GenBank/DDBJ databases">
        <authorList>
            <person name="Dougan E. K."/>
            <person name="Rhodes N."/>
            <person name="Thang M."/>
            <person name="Chan C."/>
        </authorList>
    </citation>
    <scope>NUCLEOTIDE SEQUENCE</scope>
</reference>
<dbReference type="OrthoDB" id="406070at2759"/>
<dbReference type="EMBL" id="CAJNNV010019407">
    <property type="protein sequence ID" value="CAE8606524.1"/>
    <property type="molecule type" value="Genomic_DNA"/>
</dbReference>
<evidence type="ECO:0000313" key="2">
    <source>
        <dbReference type="Proteomes" id="UP000654075"/>
    </source>
</evidence>
<accession>A0A813F4Y8</accession>
<feature type="non-terminal residue" evidence="1">
    <location>
        <position position="1"/>
    </location>
</feature>
<proteinExistence type="predicted"/>
<name>A0A813F4Y8_POLGL</name>